<feature type="region of interest" description="Disordered" evidence="5">
    <location>
        <begin position="74"/>
        <end position="106"/>
    </location>
</feature>
<evidence type="ECO:0000256" key="2">
    <source>
        <dbReference type="ARBA" id="ARBA00022803"/>
    </source>
</evidence>
<feature type="non-terminal residue" evidence="7">
    <location>
        <position position="1"/>
    </location>
</feature>
<keyword evidence="1" id="KW-0677">Repeat</keyword>
<evidence type="ECO:0000313" key="7">
    <source>
        <dbReference type="EMBL" id="KIP04334.1"/>
    </source>
</evidence>
<evidence type="ECO:0000313" key="8">
    <source>
        <dbReference type="Proteomes" id="UP000053257"/>
    </source>
</evidence>
<reference evidence="7 8" key="1">
    <citation type="journal article" date="2014" name="PLoS Genet.">
        <title>Analysis of the Phlebiopsis gigantea genome, transcriptome and secretome provides insight into its pioneer colonization strategies of wood.</title>
        <authorList>
            <person name="Hori C."/>
            <person name="Ishida T."/>
            <person name="Igarashi K."/>
            <person name="Samejima M."/>
            <person name="Suzuki H."/>
            <person name="Master E."/>
            <person name="Ferreira P."/>
            <person name="Ruiz-Duenas F.J."/>
            <person name="Held B."/>
            <person name="Canessa P."/>
            <person name="Larrondo L.F."/>
            <person name="Schmoll M."/>
            <person name="Druzhinina I.S."/>
            <person name="Kubicek C.P."/>
            <person name="Gaskell J.A."/>
            <person name="Kersten P."/>
            <person name="St John F."/>
            <person name="Glasner J."/>
            <person name="Sabat G."/>
            <person name="Splinter BonDurant S."/>
            <person name="Syed K."/>
            <person name="Yadav J."/>
            <person name="Mgbeahuruike A.C."/>
            <person name="Kovalchuk A."/>
            <person name="Asiegbu F.O."/>
            <person name="Lackner G."/>
            <person name="Hoffmeister D."/>
            <person name="Rencoret J."/>
            <person name="Gutierrez A."/>
            <person name="Sun H."/>
            <person name="Lindquist E."/>
            <person name="Barry K."/>
            <person name="Riley R."/>
            <person name="Grigoriev I.V."/>
            <person name="Henrissat B."/>
            <person name="Kues U."/>
            <person name="Berka R.M."/>
            <person name="Martinez A.T."/>
            <person name="Covert S.F."/>
            <person name="Blanchette R.A."/>
            <person name="Cullen D."/>
        </authorList>
    </citation>
    <scope>NUCLEOTIDE SEQUENCE [LARGE SCALE GENOMIC DNA]</scope>
    <source>
        <strain evidence="7 8">11061_1 CR5-6</strain>
    </source>
</reference>
<evidence type="ECO:0000256" key="1">
    <source>
        <dbReference type="ARBA" id="ARBA00022737"/>
    </source>
</evidence>
<dbReference type="AlphaFoldDB" id="A0A0C3NHN7"/>
<dbReference type="Pfam" id="PF13432">
    <property type="entry name" value="TPR_16"/>
    <property type="match status" value="1"/>
</dbReference>
<dbReference type="InterPro" id="IPR011990">
    <property type="entry name" value="TPR-like_helical_dom_sf"/>
</dbReference>
<dbReference type="GO" id="GO:0101031">
    <property type="term" value="C:protein folding chaperone complex"/>
    <property type="evidence" value="ECO:0007669"/>
    <property type="project" value="TreeGrafter"/>
</dbReference>
<dbReference type="InterPro" id="IPR019734">
    <property type="entry name" value="TPR_rpt"/>
</dbReference>
<feature type="compositionally biased region" description="Polar residues" evidence="5">
    <location>
        <begin position="93"/>
        <end position="106"/>
    </location>
</feature>
<proteinExistence type="inferred from homology"/>
<comment type="similarity">
    <text evidence="3">Belongs to the RPAP3 family.</text>
</comment>
<dbReference type="InterPro" id="IPR051966">
    <property type="entry name" value="RPAP3"/>
</dbReference>
<accession>A0A0C3NHN7</accession>
<keyword evidence="8" id="KW-1185">Reference proteome</keyword>
<name>A0A0C3NHN7_PHLG1</name>
<dbReference type="PANTHER" id="PTHR46423:SF1">
    <property type="entry name" value="RNA POLYMERASE II-ASSOCIATED PROTEIN 3"/>
    <property type="match status" value="1"/>
</dbReference>
<dbReference type="OrthoDB" id="629492at2759"/>
<protein>
    <recommendedName>
        <fullName evidence="4">RNA polymerase II-associated protein 3</fullName>
    </recommendedName>
</protein>
<dbReference type="Proteomes" id="UP000053257">
    <property type="component" value="Unassembled WGS sequence"/>
</dbReference>
<evidence type="ECO:0000256" key="3">
    <source>
        <dbReference type="ARBA" id="ARBA00038275"/>
    </source>
</evidence>
<dbReference type="InterPro" id="IPR025986">
    <property type="entry name" value="RPAP3-like_C"/>
</dbReference>
<gene>
    <name evidence="7" type="ORF">PHLGIDRAFT_76108</name>
</gene>
<dbReference type="Pfam" id="PF13877">
    <property type="entry name" value="RPAP3_C"/>
    <property type="match status" value="1"/>
</dbReference>
<evidence type="ECO:0000259" key="6">
    <source>
        <dbReference type="Pfam" id="PF13877"/>
    </source>
</evidence>
<dbReference type="SUPFAM" id="SSF48452">
    <property type="entry name" value="TPR-like"/>
    <property type="match status" value="1"/>
</dbReference>
<dbReference type="SMART" id="SM00028">
    <property type="entry name" value="TPR"/>
    <property type="match status" value="2"/>
</dbReference>
<dbReference type="STRING" id="745531.A0A0C3NHN7"/>
<sequence>GNAAFKAGDFPAAIGHYTAAVIADPKNPTYTLNRAAAYLKLGKHVDAERDCDATIKLDSKNVKAWFRRGQARSGQEKFMEAREGTEPSAAPDPTSQHTTAPVVKQSASKNTPLSLFNFVRSWDALSSPQARWTFLESVHPTSLPSLFKTSLETPLLVKMLETFKVVLDNAPEVEVKESIKTYLLNMARVPRFTTIVLFMSKIERQLVKEVWDGVDAGDDQVERGARKVWGVS</sequence>
<dbReference type="HOGENOM" id="CLU_1256513_0_0_1"/>
<evidence type="ECO:0000256" key="4">
    <source>
        <dbReference type="ARBA" id="ARBA00040133"/>
    </source>
</evidence>
<keyword evidence="2" id="KW-0802">TPR repeat</keyword>
<feature type="compositionally biased region" description="Basic and acidic residues" evidence="5">
    <location>
        <begin position="74"/>
        <end position="85"/>
    </location>
</feature>
<organism evidence="7 8">
    <name type="scientific">Phlebiopsis gigantea (strain 11061_1 CR5-6)</name>
    <name type="common">White-rot fungus</name>
    <name type="synonym">Peniophora gigantea</name>
    <dbReference type="NCBI Taxonomy" id="745531"/>
    <lineage>
        <taxon>Eukaryota</taxon>
        <taxon>Fungi</taxon>
        <taxon>Dikarya</taxon>
        <taxon>Basidiomycota</taxon>
        <taxon>Agaricomycotina</taxon>
        <taxon>Agaricomycetes</taxon>
        <taxon>Polyporales</taxon>
        <taxon>Phanerochaetaceae</taxon>
        <taxon>Phlebiopsis</taxon>
    </lineage>
</organism>
<feature type="domain" description="RNA-polymerase II-associated protein 3-like C-terminal" evidence="6">
    <location>
        <begin position="112"/>
        <end position="203"/>
    </location>
</feature>
<dbReference type="EMBL" id="KN840578">
    <property type="protein sequence ID" value="KIP04334.1"/>
    <property type="molecule type" value="Genomic_DNA"/>
</dbReference>
<evidence type="ECO:0000256" key="5">
    <source>
        <dbReference type="SAM" id="MobiDB-lite"/>
    </source>
</evidence>
<dbReference type="Gene3D" id="1.25.40.10">
    <property type="entry name" value="Tetratricopeptide repeat domain"/>
    <property type="match status" value="1"/>
</dbReference>
<dbReference type="PANTHER" id="PTHR46423">
    <property type="entry name" value="RNA POLYMERASE II-ASSOCIATED PROTEIN 3"/>
    <property type="match status" value="1"/>
</dbReference>